<dbReference type="InterPro" id="IPR011701">
    <property type="entry name" value="MFS"/>
</dbReference>
<feature type="transmembrane region" description="Helical" evidence="6">
    <location>
        <begin position="81"/>
        <end position="101"/>
    </location>
</feature>
<proteinExistence type="predicted"/>
<reference evidence="8 9" key="1">
    <citation type="journal article" date="2019" name="Nat. Ecol. Evol.">
        <title>Megaphylogeny resolves global patterns of mushroom evolution.</title>
        <authorList>
            <person name="Varga T."/>
            <person name="Krizsan K."/>
            <person name="Foldi C."/>
            <person name="Dima B."/>
            <person name="Sanchez-Garcia M."/>
            <person name="Sanchez-Ramirez S."/>
            <person name="Szollosi G.J."/>
            <person name="Szarkandi J.G."/>
            <person name="Papp V."/>
            <person name="Albert L."/>
            <person name="Andreopoulos W."/>
            <person name="Angelini C."/>
            <person name="Antonin V."/>
            <person name="Barry K.W."/>
            <person name="Bougher N.L."/>
            <person name="Buchanan P."/>
            <person name="Buyck B."/>
            <person name="Bense V."/>
            <person name="Catcheside P."/>
            <person name="Chovatia M."/>
            <person name="Cooper J."/>
            <person name="Damon W."/>
            <person name="Desjardin D."/>
            <person name="Finy P."/>
            <person name="Geml J."/>
            <person name="Haridas S."/>
            <person name="Hughes K."/>
            <person name="Justo A."/>
            <person name="Karasinski D."/>
            <person name="Kautmanova I."/>
            <person name="Kiss B."/>
            <person name="Kocsube S."/>
            <person name="Kotiranta H."/>
            <person name="LaButti K.M."/>
            <person name="Lechner B.E."/>
            <person name="Liimatainen K."/>
            <person name="Lipzen A."/>
            <person name="Lukacs Z."/>
            <person name="Mihaltcheva S."/>
            <person name="Morgado L.N."/>
            <person name="Niskanen T."/>
            <person name="Noordeloos M.E."/>
            <person name="Ohm R.A."/>
            <person name="Ortiz-Santana B."/>
            <person name="Ovrebo C."/>
            <person name="Racz N."/>
            <person name="Riley R."/>
            <person name="Savchenko A."/>
            <person name="Shiryaev A."/>
            <person name="Soop K."/>
            <person name="Spirin V."/>
            <person name="Szebenyi C."/>
            <person name="Tomsovsky M."/>
            <person name="Tulloss R.E."/>
            <person name="Uehling J."/>
            <person name="Grigoriev I.V."/>
            <person name="Vagvolgyi C."/>
            <person name="Papp T."/>
            <person name="Martin F.M."/>
            <person name="Miettinen O."/>
            <person name="Hibbett D.S."/>
            <person name="Nagy L.G."/>
        </authorList>
    </citation>
    <scope>NUCLEOTIDE SEQUENCE [LARGE SCALE GENOMIC DNA]</scope>
    <source>
        <strain evidence="8 9">CBS 121175</strain>
    </source>
</reference>
<keyword evidence="3 6" id="KW-0812">Transmembrane</keyword>
<dbReference type="SUPFAM" id="SSF103473">
    <property type="entry name" value="MFS general substrate transporter"/>
    <property type="match status" value="1"/>
</dbReference>
<feature type="transmembrane region" description="Helical" evidence="6">
    <location>
        <begin position="163"/>
        <end position="184"/>
    </location>
</feature>
<sequence>MDNNSKASDVQEEKVSISLDETSYVIDPDAEKRLVKKLDWALLPLFTITYVCNYIDRTAIGNARVAGLEEDLGMENIDLNIALTIFYVFYTFADIPSNLLLKRYGSHWLAFTVVGFGVITLFSAFLKSYEGLIVTRVFLGLCEGGTLPGLVYIMSRYYRKTEFVLRVGIFFGIAPNISGAFGGLLASGLLKIGDFGFITTWRKIFLIEGIITTAWGISLFWILPTDPATSKMLNEEERKLALARIDADQIVKTGGVKEKTTWRLVIRSFNFNTTICTICFILLNISFQGLGLFLPTVVRTLGNFSVVEIQLRTVPPFLVGGLWSLTNTYLSYRTRKRWVPIITSVALVVVGYAISISTKNVHARYAACFIMIAGGSVGGSLLVIWGTDNAAPDTMRAVVSAAIPGIGALGSIVSVWTYVPSDAPDYRRGNSANLGTTSTIVVLLAIKTWSIYRENAKRARGERDYRVEGKTQEQIAQLGYKHPEFRYQV</sequence>
<feature type="transmembrane region" description="Helical" evidence="6">
    <location>
        <begin position="314"/>
        <end position="332"/>
    </location>
</feature>
<dbReference type="FunFam" id="1.20.1250.20:FF:000013">
    <property type="entry name" value="MFS general substrate transporter"/>
    <property type="match status" value="1"/>
</dbReference>
<feature type="transmembrane region" description="Helical" evidence="6">
    <location>
        <begin position="431"/>
        <end position="452"/>
    </location>
</feature>
<accession>A0A5C3KUQ2</accession>
<evidence type="ECO:0000256" key="3">
    <source>
        <dbReference type="ARBA" id="ARBA00022692"/>
    </source>
</evidence>
<dbReference type="Pfam" id="PF07690">
    <property type="entry name" value="MFS_1"/>
    <property type="match status" value="1"/>
</dbReference>
<feature type="transmembrane region" description="Helical" evidence="6">
    <location>
        <begin position="132"/>
        <end position="151"/>
    </location>
</feature>
<keyword evidence="5 6" id="KW-0472">Membrane</keyword>
<dbReference type="PROSITE" id="PS50850">
    <property type="entry name" value="MFS"/>
    <property type="match status" value="1"/>
</dbReference>
<keyword evidence="2" id="KW-0813">Transport</keyword>
<dbReference type="EMBL" id="ML210203">
    <property type="protein sequence ID" value="TFK24302.1"/>
    <property type="molecule type" value="Genomic_DNA"/>
</dbReference>
<evidence type="ECO:0000313" key="8">
    <source>
        <dbReference type="EMBL" id="TFK24302.1"/>
    </source>
</evidence>
<evidence type="ECO:0000313" key="9">
    <source>
        <dbReference type="Proteomes" id="UP000307440"/>
    </source>
</evidence>
<keyword evidence="9" id="KW-1185">Reference proteome</keyword>
<feature type="transmembrane region" description="Helical" evidence="6">
    <location>
        <begin position="204"/>
        <end position="223"/>
    </location>
</feature>
<dbReference type="PANTHER" id="PTHR43791:SF48">
    <property type="entry name" value="TRANSPORTER, PUTATIVE (AFU_ORTHOLOGUE AFUA_4G01000)-RELATED"/>
    <property type="match status" value="1"/>
</dbReference>
<feature type="domain" description="Major facilitator superfamily (MFS) profile" evidence="7">
    <location>
        <begin position="42"/>
        <end position="456"/>
    </location>
</feature>
<dbReference type="InterPro" id="IPR036259">
    <property type="entry name" value="MFS_trans_sf"/>
</dbReference>
<evidence type="ECO:0000256" key="4">
    <source>
        <dbReference type="ARBA" id="ARBA00022989"/>
    </source>
</evidence>
<evidence type="ECO:0000256" key="2">
    <source>
        <dbReference type="ARBA" id="ARBA00022448"/>
    </source>
</evidence>
<evidence type="ECO:0000259" key="7">
    <source>
        <dbReference type="PROSITE" id="PS50850"/>
    </source>
</evidence>
<protein>
    <submittedName>
        <fullName evidence="8">MFS general substrate transporter</fullName>
    </submittedName>
</protein>
<feature type="transmembrane region" description="Helical" evidence="6">
    <location>
        <begin position="339"/>
        <end position="357"/>
    </location>
</feature>
<dbReference type="PANTHER" id="PTHR43791">
    <property type="entry name" value="PERMEASE-RELATED"/>
    <property type="match status" value="1"/>
</dbReference>
<name>A0A5C3KUQ2_COPMA</name>
<dbReference type="GO" id="GO:0022857">
    <property type="term" value="F:transmembrane transporter activity"/>
    <property type="evidence" value="ECO:0007669"/>
    <property type="project" value="InterPro"/>
</dbReference>
<feature type="transmembrane region" description="Helical" evidence="6">
    <location>
        <begin position="363"/>
        <end position="385"/>
    </location>
</feature>
<evidence type="ECO:0000256" key="6">
    <source>
        <dbReference type="SAM" id="Phobius"/>
    </source>
</evidence>
<dbReference type="InterPro" id="IPR020846">
    <property type="entry name" value="MFS_dom"/>
</dbReference>
<comment type="subcellular location">
    <subcellularLocation>
        <location evidence="1">Membrane</location>
        <topology evidence="1">Multi-pass membrane protein</topology>
    </subcellularLocation>
</comment>
<feature type="transmembrane region" description="Helical" evidence="6">
    <location>
        <begin position="397"/>
        <end position="419"/>
    </location>
</feature>
<feature type="transmembrane region" description="Helical" evidence="6">
    <location>
        <begin position="108"/>
        <end position="126"/>
    </location>
</feature>
<dbReference type="Gene3D" id="1.20.1250.20">
    <property type="entry name" value="MFS general substrate transporter like domains"/>
    <property type="match status" value="2"/>
</dbReference>
<organism evidence="8 9">
    <name type="scientific">Coprinopsis marcescibilis</name>
    <name type="common">Agaric fungus</name>
    <name type="synonym">Psathyrella marcescibilis</name>
    <dbReference type="NCBI Taxonomy" id="230819"/>
    <lineage>
        <taxon>Eukaryota</taxon>
        <taxon>Fungi</taxon>
        <taxon>Dikarya</taxon>
        <taxon>Basidiomycota</taxon>
        <taxon>Agaricomycotina</taxon>
        <taxon>Agaricomycetes</taxon>
        <taxon>Agaricomycetidae</taxon>
        <taxon>Agaricales</taxon>
        <taxon>Agaricineae</taxon>
        <taxon>Psathyrellaceae</taxon>
        <taxon>Coprinopsis</taxon>
    </lineage>
</organism>
<dbReference type="GO" id="GO:0016020">
    <property type="term" value="C:membrane"/>
    <property type="evidence" value="ECO:0007669"/>
    <property type="project" value="UniProtKB-SubCell"/>
</dbReference>
<keyword evidence="4 6" id="KW-1133">Transmembrane helix</keyword>
<dbReference type="Proteomes" id="UP000307440">
    <property type="component" value="Unassembled WGS sequence"/>
</dbReference>
<gene>
    <name evidence="8" type="ORF">FA15DRAFT_422390</name>
</gene>
<evidence type="ECO:0000256" key="5">
    <source>
        <dbReference type="ARBA" id="ARBA00023136"/>
    </source>
</evidence>
<evidence type="ECO:0000256" key="1">
    <source>
        <dbReference type="ARBA" id="ARBA00004141"/>
    </source>
</evidence>
<dbReference type="FunFam" id="1.20.1250.20:FF:000018">
    <property type="entry name" value="MFS transporter permease"/>
    <property type="match status" value="1"/>
</dbReference>
<dbReference type="OrthoDB" id="2962993at2759"/>
<feature type="transmembrane region" description="Helical" evidence="6">
    <location>
        <begin position="269"/>
        <end position="294"/>
    </location>
</feature>
<dbReference type="AlphaFoldDB" id="A0A5C3KUQ2"/>